<name>A0ABX0U5F0_9FLAO</name>
<protein>
    <recommendedName>
        <fullName evidence="5">Por secretion system C-terminal sorting domain-containing protein</fullName>
    </recommendedName>
</protein>
<organism evidence="3 4">
    <name type="scientific">Wenyingzhuangia heitensis</name>
    <dbReference type="NCBI Taxonomy" id="1487859"/>
    <lineage>
        <taxon>Bacteria</taxon>
        <taxon>Pseudomonadati</taxon>
        <taxon>Bacteroidota</taxon>
        <taxon>Flavobacteriia</taxon>
        <taxon>Flavobacteriales</taxon>
        <taxon>Flavobacteriaceae</taxon>
        <taxon>Wenyingzhuangia</taxon>
    </lineage>
</organism>
<dbReference type="RefSeq" id="WP_167183454.1">
    <property type="nucleotide sequence ID" value="NZ_JAASQL010000001.1"/>
</dbReference>
<reference evidence="3 4" key="1">
    <citation type="submission" date="2020-03" db="EMBL/GenBank/DDBJ databases">
        <title>Genomic Encyclopedia of Type Strains, Phase IV (KMG-IV): sequencing the most valuable type-strain genomes for metagenomic binning, comparative biology and taxonomic classification.</title>
        <authorList>
            <person name="Goeker M."/>
        </authorList>
    </citation>
    <scope>NUCLEOTIDE SEQUENCE [LARGE SCALE GENOMIC DNA]</scope>
    <source>
        <strain evidence="3 4">DSM 101599</strain>
    </source>
</reference>
<comment type="caution">
    <text evidence="3">The sequence shown here is derived from an EMBL/GenBank/DDBJ whole genome shotgun (WGS) entry which is preliminary data.</text>
</comment>
<accession>A0ABX0U5F0</accession>
<sequence>MIKKLSLMVAFAATLFSYGQAADTATFTRSTTASDINNLVISTNGFFLEKQSDGMGGFTYTPVTYTVTCVTDFRTLGAGNEPEYKSSWFPIKDNVDQSENAFAAQNGLKTDNVTSTSLDMNPNDSNNMTLRTRVWTYDKLDVLTPAKAVVGTGYSLRTSANADTGNTLTIEKSGIPNINNFEVVAAYYPANYVAITNEQTAFTSVTRGETFTMSFDYTANTNISGLRYRILLIHPAGADPVADPYANATIDDVTVPDITVTGTEENQTGTVTFDFPAETTLGGLNVGTTAADGEGKHKLDGANYYGLQKYNGTGWDFISYGLEFPVIEAATLSAGNFNKQGLGIYQDLENGIITISDVSGFETIYLRNVLGQNVRTFKAQNRLDISSLPSGIYFLQTNTGLRQKIVKN</sequence>
<evidence type="ECO:0008006" key="5">
    <source>
        <dbReference type="Google" id="ProtNLM"/>
    </source>
</evidence>
<keyword evidence="4" id="KW-1185">Reference proteome</keyword>
<feature type="signal peptide" evidence="2">
    <location>
        <begin position="1"/>
        <end position="21"/>
    </location>
</feature>
<proteinExistence type="predicted"/>
<dbReference type="Proteomes" id="UP000745859">
    <property type="component" value="Unassembled WGS sequence"/>
</dbReference>
<gene>
    <name evidence="3" type="ORF">FHR24_000522</name>
</gene>
<dbReference type="InterPro" id="IPR026444">
    <property type="entry name" value="Secre_tail"/>
</dbReference>
<keyword evidence="1 2" id="KW-0732">Signal</keyword>
<feature type="chain" id="PRO_5046757147" description="Por secretion system C-terminal sorting domain-containing protein" evidence="2">
    <location>
        <begin position="22"/>
        <end position="408"/>
    </location>
</feature>
<dbReference type="EMBL" id="JAASQL010000001">
    <property type="protein sequence ID" value="NIJ44083.1"/>
    <property type="molecule type" value="Genomic_DNA"/>
</dbReference>
<evidence type="ECO:0000256" key="2">
    <source>
        <dbReference type="SAM" id="SignalP"/>
    </source>
</evidence>
<evidence type="ECO:0000313" key="3">
    <source>
        <dbReference type="EMBL" id="NIJ44083.1"/>
    </source>
</evidence>
<evidence type="ECO:0000256" key="1">
    <source>
        <dbReference type="ARBA" id="ARBA00022729"/>
    </source>
</evidence>
<evidence type="ECO:0000313" key="4">
    <source>
        <dbReference type="Proteomes" id="UP000745859"/>
    </source>
</evidence>
<dbReference type="NCBIfam" id="TIGR04183">
    <property type="entry name" value="Por_Secre_tail"/>
    <property type="match status" value="1"/>
</dbReference>